<feature type="compositionally biased region" description="Polar residues" evidence="1">
    <location>
        <begin position="96"/>
        <end position="105"/>
    </location>
</feature>
<keyword evidence="3" id="KW-1185">Reference proteome</keyword>
<dbReference type="GO" id="GO:0015074">
    <property type="term" value="P:DNA integration"/>
    <property type="evidence" value="ECO:0007669"/>
    <property type="project" value="TreeGrafter"/>
</dbReference>
<sequence length="620" mass="70797">MDIKKGWKNCPSGGSDETLEQLDYALSIVVLYRDLIDANIDLQRSHIKKFFDQCLERFWFKNRWTPYKREGGVRQKKAGKPKNCIASYGSHDDHSYITNNHSQLSKQKRRKTAGPGQLSSNISESVKETMDPSSSDDCLPLFNDEKDEKPSIYEETNTTDFTEEAASTEHFVEGSSAEKGQENSTTDPQENEKRSNAVHMDGKDTHFGSKSRKPVKETVDPSSLDECSPLFHNEKDEKPLICEGISAMDLIEGVEPTEENFIEESSSGNGQENSTADQKEYSEEPRNVMQTDEKDPFISQPDDNLPSTSTELFLHTNSEIKVEMEDEDEISDESAEENRTPPRDEQSIIKSLMEADPTKSISELARELKISSKAVVSYLHNSNTSTEKEVGRWVPDERTLQCRVEICSSLLLRNIRDPFLDRIVVYAEKWIYFENRKRATVWLDDAVPICSESADAQNGEKVLLTMWWTSIGMIHYHFVQGGKPMAEDKFPRQITNMYKKLECKQPGLVSELDVKGLFLLCDNPRPYTSLKSTVKLHQYRFEVLPHPPQSPDLLPSNYHVFRHLNCELAGKNFYTEAEVERAFLSFIASRKPEFFSDGLTELAMRWRKCVSSNGGYFNKS</sequence>
<dbReference type="GO" id="GO:0044774">
    <property type="term" value="P:mitotic DNA integrity checkpoint signaling"/>
    <property type="evidence" value="ECO:0007669"/>
    <property type="project" value="TreeGrafter"/>
</dbReference>
<dbReference type="Pfam" id="PF01359">
    <property type="entry name" value="Transposase_1"/>
    <property type="match status" value="1"/>
</dbReference>
<feature type="compositionally biased region" description="Acidic residues" evidence="1">
    <location>
        <begin position="324"/>
        <end position="335"/>
    </location>
</feature>
<accession>A0A368G540</accession>
<proteinExistence type="predicted"/>
<dbReference type="GO" id="GO:0006303">
    <property type="term" value="P:double-strand break repair via nonhomologous end joining"/>
    <property type="evidence" value="ECO:0007669"/>
    <property type="project" value="TreeGrafter"/>
</dbReference>
<dbReference type="AlphaFoldDB" id="A0A368G540"/>
<feature type="compositionally biased region" description="Basic and acidic residues" evidence="1">
    <location>
        <begin position="143"/>
        <end position="152"/>
    </location>
</feature>
<evidence type="ECO:0000313" key="2">
    <source>
        <dbReference type="EMBL" id="RCN38105.1"/>
    </source>
</evidence>
<dbReference type="InterPro" id="IPR052709">
    <property type="entry name" value="Transposase-MT_Hybrid"/>
</dbReference>
<dbReference type="InterPro" id="IPR036397">
    <property type="entry name" value="RNaseH_sf"/>
</dbReference>
<feature type="region of interest" description="Disordered" evidence="1">
    <location>
        <begin position="89"/>
        <end position="235"/>
    </location>
</feature>
<feature type="compositionally biased region" description="Basic and acidic residues" evidence="1">
    <location>
        <begin position="277"/>
        <end position="296"/>
    </location>
</feature>
<dbReference type="GO" id="GO:0003697">
    <property type="term" value="F:single-stranded DNA binding"/>
    <property type="evidence" value="ECO:0007669"/>
    <property type="project" value="TreeGrafter"/>
</dbReference>
<dbReference type="GO" id="GO:0003690">
    <property type="term" value="F:double-stranded DNA binding"/>
    <property type="evidence" value="ECO:0007669"/>
    <property type="project" value="TreeGrafter"/>
</dbReference>
<gene>
    <name evidence="2" type="ORF">ANCCAN_15988</name>
</gene>
<feature type="region of interest" description="Disordered" evidence="1">
    <location>
        <begin position="252"/>
        <end position="309"/>
    </location>
</feature>
<dbReference type="GO" id="GO:0000793">
    <property type="term" value="C:condensed chromosome"/>
    <property type="evidence" value="ECO:0007669"/>
    <property type="project" value="TreeGrafter"/>
</dbReference>
<dbReference type="InterPro" id="IPR001888">
    <property type="entry name" value="Transposase_1"/>
</dbReference>
<dbReference type="GO" id="GO:0044547">
    <property type="term" value="F:DNA topoisomerase binding"/>
    <property type="evidence" value="ECO:0007669"/>
    <property type="project" value="TreeGrafter"/>
</dbReference>
<dbReference type="PANTHER" id="PTHR46060:SF2">
    <property type="entry name" value="HISTONE-LYSINE N-METHYLTRANSFERASE SETMAR"/>
    <property type="match status" value="1"/>
</dbReference>
<dbReference type="GO" id="GO:0005634">
    <property type="term" value="C:nucleus"/>
    <property type="evidence" value="ECO:0007669"/>
    <property type="project" value="TreeGrafter"/>
</dbReference>
<dbReference type="Proteomes" id="UP000252519">
    <property type="component" value="Unassembled WGS sequence"/>
</dbReference>
<reference evidence="2 3" key="1">
    <citation type="submission" date="2014-10" db="EMBL/GenBank/DDBJ databases">
        <title>Draft genome of the hookworm Ancylostoma caninum.</title>
        <authorList>
            <person name="Mitreva M."/>
        </authorList>
    </citation>
    <scope>NUCLEOTIDE SEQUENCE [LARGE SCALE GENOMIC DNA]</scope>
    <source>
        <strain evidence="2 3">Baltimore</strain>
    </source>
</reference>
<dbReference type="Gene3D" id="3.30.420.10">
    <property type="entry name" value="Ribonuclease H-like superfamily/Ribonuclease H"/>
    <property type="match status" value="1"/>
</dbReference>
<protein>
    <submittedName>
        <fullName evidence="2">Transposase</fullName>
    </submittedName>
</protein>
<evidence type="ECO:0000313" key="3">
    <source>
        <dbReference type="Proteomes" id="UP000252519"/>
    </source>
</evidence>
<evidence type="ECO:0000256" key="1">
    <source>
        <dbReference type="SAM" id="MobiDB-lite"/>
    </source>
</evidence>
<feature type="compositionally biased region" description="Basic and acidic residues" evidence="1">
    <location>
        <begin position="190"/>
        <end position="207"/>
    </location>
</feature>
<dbReference type="GO" id="GO:0031297">
    <property type="term" value="P:replication fork processing"/>
    <property type="evidence" value="ECO:0007669"/>
    <property type="project" value="TreeGrafter"/>
</dbReference>
<dbReference type="GO" id="GO:0046975">
    <property type="term" value="F:histone H3K36 methyltransferase activity"/>
    <property type="evidence" value="ECO:0007669"/>
    <property type="project" value="TreeGrafter"/>
</dbReference>
<dbReference type="OrthoDB" id="9970333at2759"/>
<feature type="compositionally biased region" description="Low complexity" evidence="1">
    <location>
        <begin position="263"/>
        <end position="274"/>
    </location>
</feature>
<dbReference type="STRING" id="29170.A0A368G540"/>
<comment type="caution">
    <text evidence="2">The sequence shown here is derived from an EMBL/GenBank/DDBJ whole genome shotgun (WGS) entry which is preliminary data.</text>
</comment>
<dbReference type="GO" id="GO:0000729">
    <property type="term" value="P:DNA double-strand break processing"/>
    <property type="evidence" value="ECO:0007669"/>
    <property type="project" value="TreeGrafter"/>
</dbReference>
<organism evidence="2 3">
    <name type="scientific">Ancylostoma caninum</name>
    <name type="common">Dog hookworm</name>
    <dbReference type="NCBI Taxonomy" id="29170"/>
    <lineage>
        <taxon>Eukaryota</taxon>
        <taxon>Metazoa</taxon>
        <taxon>Ecdysozoa</taxon>
        <taxon>Nematoda</taxon>
        <taxon>Chromadorea</taxon>
        <taxon>Rhabditida</taxon>
        <taxon>Rhabditina</taxon>
        <taxon>Rhabditomorpha</taxon>
        <taxon>Strongyloidea</taxon>
        <taxon>Ancylostomatidae</taxon>
        <taxon>Ancylostomatinae</taxon>
        <taxon>Ancylostoma</taxon>
    </lineage>
</organism>
<name>A0A368G540_ANCCA</name>
<dbReference type="PANTHER" id="PTHR46060">
    <property type="entry name" value="MARINER MOS1 TRANSPOSASE-LIKE PROTEIN"/>
    <property type="match status" value="1"/>
</dbReference>
<dbReference type="EMBL" id="JOJR01000422">
    <property type="protein sequence ID" value="RCN38105.1"/>
    <property type="molecule type" value="Genomic_DNA"/>
</dbReference>
<feature type="region of interest" description="Disordered" evidence="1">
    <location>
        <begin position="323"/>
        <end position="344"/>
    </location>
</feature>
<dbReference type="GO" id="GO:0035861">
    <property type="term" value="C:site of double-strand break"/>
    <property type="evidence" value="ECO:0007669"/>
    <property type="project" value="TreeGrafter"/>
</dbReference>
<dbReference type="GO" id="GO:0042800">
    <property type="term" value="F:histone H3K4 methyltransferase activity"/>
    <property type="evidence" value="ECO:0007669"/>
    <property type="project" value="TreeGrafter"/>
</dbReference>
<dbReference type="GO" id="GO:0000014">
    <property type="term" value="F:single-stranded DNA endodeoxyribonuclease activity"/>
    <property type="evidence" value="ECO:0007669"/>
    <property type="project" value="TreeGrafter"/>
</dbReference>